<organism evidence="2 3">
    <name type="scientific">Tilletia horrida</name>
    <dbReference type="NCBI Taxonomy" id="155126"/>
    <lineage>
        <taxon>Eukaryota</taxon>
        <taxon>Fungi</taxon>
        <taxon>Dikarya</taxon>
        <taxon>Basidiomycota</taxon>
        <taxon>Ustilaginomycotina</taxon>
        <taxon>Exobasidiomycetes</taxon>
        <taxon>Tilletiales</taxon>
        <taxon>Tilletiaceae</taxon>
        <taxon>Tilletia</taxon>
    </lineage>
</organism>
<keyword evidence="3" id="KW-1185">Reference proteome</keyword>
<protein>
    <submittedName>
        <fullName evidence="2">Uncharacterized protein</fullName>
    </submittedName>
</protein>
<accession>A0AAN6GI03</accession>
<dbReference type="AlphaFoldDB" id="A0AAN6GI03"/>
<sequence>MATATDTDTDTDTDTNTDTGEVAPAPQAQQRRRRRRQPDSTGSAASSLSGPSSMTAQTPLVNLWPSSAHDGDVRRLISCLSPFISPGLPSPASLTLPLDTTNSNTSSRRQQSHTTTTTGSTTGSGISGLQGTWEGQFAFFDFDSYRDMLSGRVSGLFDGQYGEQAQVWKLEEKVVR</sequence>
<comment type="caution">
    <text evidence="2">The sequence shown here is derived from an EMBL/GenBank/DDBJ whole genome shotgun (WGS) entry which is preliminary data.</text>
</comment>
<reference evidence="2" key="1">
    <citation type="journal article" date="2023" name="PhytoFront">
        <title>Draft Genome Resources of Seven Strains of Tilletia horrida, Causal Agent of Kernel Smut of Rice.</title>
        <authorList>
            <person name="Khanal S."/>
            <person name="Antony Babu S."/>
            <person name="Zhou X.G."/>
        </authorList>
    </citation>
    <scope>NUCLEOTIDE SEQUENCE</scope>
    <source>
        <strain evidence="2">TX6</strain>
    </source>
</reference>
<gene>
    <name evidence="2" type="ORF">OC846_006833</name>
</gene>
<dbReference type="Proteomes" id="UP001176517">
    <property type="component" value="Unassembled WGS sequence"/>
</dbReference>
<feature type="compositionally biased region" description="Low complexity" evidence="1">
    <location>
        <begin position="40"/>
        <end position="53"/>
    </location>
</feature>
<feature type="region of interest" description="Disordered" evidence="1">
    <location>
        <begin position="85"/>
        <end position="127"/>
    </location>
</feature>
<proteinExistence type="predicted"/>
<feature type="compositionally biased region" description="Low complexity" evidence="1">
    <location>
        <begin position="100"/>
        <end position="127"/>
    </location>
</feature>
<evidence type="ECO:0000313" key="2">
    <source>
        <dbReference type="EMBL" id="KAK0542131.1"/>
    </source>
</evidence>
<dbReference type="EMBL" id="JAPDMZ010000616">
    <property type="protein sequence ID" value="KAK0542131.1"/>
    <property type="molecule type" value="Genomic_DNA"/>
</dbReference>
<feature type="compositionally biased region" description="Low complexity" evidence="1">
    <location>
        <begin position="16"/>
        <end position="29"/>
    </location>
</feature>
<feature type="non-terminal residue" evidence="2">
    <location>
        <position position="176"/>
    </location>
</feature>
<feature type="region of interest" description="Disordered" evidence="1">
    <location>
        <begin position="1"/>
        <end position="58"/>
    </location>
</feature>
<evidence type="ECO:0000313" key="3">
    <source>
        <dbReference type="Proteomes" id="UP001176517"/>
    </source>
</evidence>
<evidence type="ECO:0000256" key="1">
    <source>
        <dbReference type="SAM" id="MobiDB-lite"/>
    </source>
</evidence>
<name>A0AAN6GI03_9BASI</name>